<name>A0A2T3B326_AMORE</name>
<feature type="region of interest" description="Disordered" evidence="1">
    <location>
        <begin position="533"/>
        <end position="553"/>
    </location>
</feature>
<dbReference type="Proteomes" id="UP000241818">
    <property type="component" value="Unassembled WGS sequence"/>
</dbReference>
<evidence type="ECO:0000313" key="2">
    <source>
        <dbReference type="EMBL" id="PSS20040.1"/>
    </source>
</evidence>
<evidence type="ECO:0000256" key="1">
    <source>
        <dbReference type="SAM" id="MobiDB-lite"/>
    </source>
</evidence>
<protein>
    <submittedName>
        <fullName evidence="2">Uncharacterized protein</fullName>
    </submittedName>
</protein>
<dbReference type="AlphaFoldDB" id="A0A2T3B326"/>
<dbReference type="RefSeq" id="XP_024721310.1">
    <property type="nucleotide sequence ID" value="XM_024863820.1"/>
</dbReference>
<gene>
    <name evidence="2" type="ORF">M430DRAFT_18222</name>
</gene>
<feature type="compositionally biased region" description="Basic and acidic residues" evidence="1">
    <location>
        <begin position="28"/>
        <end position="38"/>
    </location>
</feature>
<feature type="compositionally biased region" description="Basic residues" evidence="1">
    <location>
        <begin position="726"/>
        <end position="737"/>
    </location>
</feature>
<feature type="compositionally biased region" description="Polar residues" evidence="1">
    <location>
        <begin position="690"/>
        <end position="714"/>
    </location>
</feature>
<dbReference type="InParanoid" id="A0A2T3B326"/>
<evidence type="ECO:0000313" key="3">
    <source>
        <dbReference type="Proteomes" id="UP000241818"/>
    </source>
</evidence>
<feature type="region of interest" description="Disordered" evidence="1">
    <location>
        <begin position="675"/>
        <end position="776"/>
    </location>
</feature>
<dbReference type="GeneID" id="36571901"/>
<feature type="region of interest" description="Disordered" evidence="1">
    <location>
        <begin position="1"/>
        <end position="54"/>
    </location>
</feature>
<dbReference type="EMBL" id="KZ679010">
    <property type="protein sequence ID" value="PSS20040.1"/>
    <property type="molecule type" value="Genomic_DNA"/>
</dbReference>
<proteinExistence type="predicted"/>
<feature type="compositionally biased region" description="Polar residues" evidence="1">
    <location>
        <begin position="743"/>
        <end position="757"/>
    </location>
</feature>
<keyword evidence="3" id="KW-1185">Reference proteome</keyword>
<reference evidence="2 3" key="1">
    <citation type="journal article" date="2018" name="New Phytol.">
        <title>Comparative genomics and transcriptomics depict ericoid mycorrhizal fungi as versatile saprotrophs and plant mutualists.</title>
        <authorList>
            <person name="Martino E."/>
            <person name="Morin E."/>
            <person name="Grelet G.A."/>
            <person name="Kuo A."/>
            <person name="Kohler A."/>
            <person name="Daghino S."/>
            <person name="Barry K.W."/>
            <person name="Cichocki N."/>
            <person name="Clum A."/>
            <person name="Dockter R.B."/>
            <person name="Hainaut M."/>
            <person name="Kuo R.C."/>
            <person name="LaButti K."/>
            <person name="Lindahl B.D."/>
            <person name="Lindquist E.A."/>
            <person name="Lipzen A."/>
            <person name="Khouja H.R."/>
            <person name="Magnuson J."/>
            <person name="Murat C."/>
            <person name="Ohm R.A."/>
            <person name="Singer S.W."/>
            <person name="Spatafora J.W."/>
            <person name="Wang M."/>
            <person name="Veneault-Fourrey C."/>
            <person name="Henrissat B."/>
            <person name="Grigoriev I.V."/>
            <person name="Martin F.M."/>
            <person name="Perotto S."/>
        </authorList>
    </citation>
    <scope>NUCLEOTIDE SEQUENCE [LARGE SCALE GENOMIC DNA]</scope>
    <source>
        <strain evidence="2 3">ATCC 22711</strain>
    </source>
</reference>
<sequence length="776" mass="83241">MDLPRGTPFVPPGLERPAGFDVSTSAQDKGKGPERDVSSSDTNSQLFLGSEGSPGPVMSYREAIEDIVKQTGPFLWKVESLRPRPVSIVLYDPHGNALGVSEGVSEGLSLNANVSLSYLITWLQIYLDKFMAKMRKEDELIIKSVGIRFRANKMADSYPGLEGVVSYRDTGGTVSVSVEWPCRDSELEVYWGAYRDMMQLDIENCDQKPVLKIKTVKFFPGLADEKPFARAPGQGHVFVVGNKKLDISQVLYQHETEICHSFAQLGLISAEQRHQRLSPGAAGIAQYGGGHGSGQQVTGEVGERVRGTGQGLMSFGGSGATQAYSGTEIDSKDAIASNKMENRVKENSTLQTQTSIELSGTGQLDGYEMLPVGSSSLVPFADDTMPSRPPIYLDPEKNGYRYQHTGVNPQMHNALPVDHDMSGMLPGTPLSFNVSSSKESAGHITTLYNSQALNNSGRGVLDRQTDDHELARGFSSDDDDVFFPAGSKSAAAISQKTNTTSNGTQSHYPKYSLKAFKGKNAANPANLYMSSASSNTGYPPPSRHPVSSKTASTMNVNAPPFVSPTKRHVPVLMMNANMPGFAGPGLIAPPSFGFGPMVNTNPAHFPFPDPAIRNSPFGPFPGYQPIPPFVALQGMGYHAGFGYMGPNVNPVYNPLMHSMGPPISPSPYVGIPTHGSPTRRGNTVRKRATGTANVPNHTRSRSSPCGSTLTTAASTREVIRLSARPGFHKHRKSKGSRGSKSSIGNKSFTSAPLSNGTKLKAPQTAEDAQFSTSFTG</sequence>
<organism evidence="2 3">
    <name type="scientific">Amorphotheca resinae ATCC 22711</name>
    <dbReference type="NCBI Taxonomy" id="857342"/>
    <lineage>
        <taxon>Eukaryota</taxon>
        <taxon>Fungi</taxon>
        <taxon>Dikarya</taxon>
        <taxon>Ascomycota</taxon>
        <taxon>Pezizomycotina</taxon>
        <taxon>Leotiomycetes</taxon>
        <taxon>Helotiales</taxon>
        <taxon>Amorphothecaceae</taxon>
        <taxon>Amorphotheca</taxon>
    </lineage>
</organism>
<dbReference type="OrthoDB" id="3515881at2759"/>
<accession>A0A2T3B326</accession>